<protein>
    <recommendedName>
        <fullName evidence="4">RING-type E3 ubiquitin transferase</fullName>
        <ecNumber evidence="4">2.3.2.27</ecNumber>
    </recommendedName>
</protein>
<name>A0A2P5CVN2_TREOI</name>
<comment type="subcellular location">
    <subcellularLocation>
        <location evidence="2">Membrane</location>
        <topology evidence="2">Single-pass membrane protein</topology>
    </subcellularLocation>
</comment>
<keyword evidence="12 15" id="KW-1133">Transmembrane helix</keyword>
<evidence type="ECO:0000256" key="16">
    <source>
        <dbReference type="SAM" id="SignalP"/>
    </source>
</evidence>
<keyword evidence="5" id="KW-0808">Transferase</keyword>
<dbReference type="PANTHER" id="PTHR46279:SF12">
    <property type="entry name" value="RING-TYPE E3 UBIQUITIN TRANSFERASE"/>
    <property type="match status" value="1"/>
</dbReference>
<dbReference type="GO" id="GO:0016020">
    <property type="term" value="C:membrane"/>
    <property type="evidence" value="ECO:0007669"/>
    <property type="project" value="UniProtKB-SubCell"/>
</dbReference>
<feature type="domain" description="Wall-associated receptor kinase galacturonan-binding" evidence="17">
    <location>
        <begin position="29"/>
        <end position="89"/>
    </location>
</feature>
<keyword evidence="6 15" id="KW-0812">Transmembrane</keyword>
<feature type="transmembrane region" description="Helical" evidence="15">
    <location>
        <begin position="204"/>
        <end position="223"/>
    </location>
</feature>
<dbReference type="EC" id="2.3.2.27" evidence="4"/>
<accession>A0A2P5CVN2</accession>
<dbReference type="GO" id="GO:0061630">
    <property type="term" value="F:ubiquitin protein ligase activity"/>
    <property type="evidence" value="ECO:0007669"/>
    <property type="project" value="UniProtKB-EC"/>
</dbReference>
<keyword evidence="13 15" id="KW-0472">Membrane</keyword>
<evidence type="ECO:0000256" key="11">
    <source>
        <dbReference type="ARBA" id="ARBA00022833"/>
    </source>
</evidence>
<comment type="similarity">
    <text evidence="14">Belongs to the RING-type zinc finger family. ATL subfamily.</text>
</comment>
<evidence type="ECO:0000256" key="9">
    <source>
        <dbReference type="ARBA" id="ARBA00022771"/>
    </source>
</evidence>
<dbReference type="GO" id="GO:0030247">
    <property type="term" value="F:polysaccharide binding"/>
    <property type="evidence" value="ECO:0007669"/>
    <property type="project" value="InterPro"/>
</dbReference>
<sequence length="270" mass="30504">MAAFTFSIIIFFFFFSSCSIFIEAYNPSNHCSSGPHIQSPFRIKVGQTPQNDSLFEVVCRDNLTIIHFPSYGDLVIKSISYDTQRLDLLDPKSCVHRVFLDLDLSQTTFSYYYLVKNYTYLNCTDRLSSVLAEVIPCLSGSGHYVYTVEPSMAVPKFCTKVKTIAIPFGYSPYLADNSFGLSLTWSFLGGQEFDGKEGFIVGHVQVFSIGVFVFAIVAALVFMTRKIYYSKKLVPQEEKANHRIEVEKFLGDYKAFSTGEAYIDKVSNQC</sequence>
<evidence type="ECO:0000256" key="12">
    <source>
        <dbReference type="ARBA" id="ARBA00022989"/>
    </source>
</evidence>
<reference evidence="19" key="1">
    <citation type="submission" date="2016-06" db="EMBL/GenBank/DDBJ databases">
        <title>Parallel loss of symbiosis genes in relatives of nitrogen-fixing non-legume Parasponia.</title>
        <authorList>
            <person name="Van Velzen R."/>
            <person name="Holmer R."/>
            <person name="Bu F."/>
            <person name="Rutten L."/>
            <person name="Van Zeijl A."/>
            <person name="Liu W."/>
            <person name="Santuari L."/>
            <person name="Cao Q."/>
            <person name="Sharma T."/>
            <person name="Shen D."/>
            <person name="Roswanjaya Y."/>
            <person name="Wardhani T."/>
            <person name="Kalhor M.S."/>
            <person name="Jansen J."/>
            <person name="Van den Hoogen J."/>
            <person name="Gungor B."/>
            <person name="Hartog M."/>
            <person name="Hontelez J."/>
            <person name="Verver J."/>
            <person name="Yang W.-C."/>
            <person name="Schijlen E."/>
            <person name="Repin R."/>
            <person name="Schilthuizen M."/>
            <person name="Schranz E."/>
            <person name="Heidstra R."/>
            <person name="Miyata K."/>
            <person name="Fedorova E."/>
            <person name="Kohlen W."/>
            <person name="Bisseling T."/>
            <person name="Smit S."/>
            <person name="Geurts R."/>
        </authorList>
    </citation>
    <scope>NUCLEOTIDE SEQUENCE [LARGE SCALE GENOMIC DNA]</scope>
    <source>
        <strain evidence="19">cv. RG33-2</strain>
    </source>
</reference>
<evidence type="ECO:0000256" key="8">
    <source>
        <dbReference type="ARBA" id="ARBA00022729"/>
    </source>
</evidence>
<proteinExistence type="inferred from homology"/>
<keyword evidence="7" id="KW-0479">Metal-binding</keyword>
<evidence type="ECO:0000256" key="7">
    <source>
        <dbReference type="ARBA" id="ARBA00022723"/>
    </source>
</evidence>
<evidence type="ECO:0000259" key="17">
    <source>
        <dbReference type="Pfam" id="PF13947"/>
    </source>
</evidence>
<keyword evidence="11" id="KW-0862">Zinc</keyword>
<evidence type="ECO:0000256" key="2">
    <source>
        <dbReference type="ARBA" id="ARBA00004167"/>
    </source>
</evidence>
<evidence type="ECO:0000256" key="3">
    <source>
        <dbReference type="ARBA" id="ARBA00004906"/>
    </source>
</evidence>
<gene>
    <name evidence="18" type="ORF">TorRG33x02_271530</name>
</gene>
<evidence type="ECO:0000256" key="4">
    <source>
        <dbReference type="ARBA" id="ARBA00012483"/>
    </source>
</evidence>
<dbReference type="EMBL" id="JXTC01000323">
    <property type="protein sequence ID" value="PON65095.1"/>
    <property type="molecule type" value="Genomic_DNA"/>
</dbReference>
<keyword evidence="10" id="KW-0833">Ubl conjugation pathway</keyword>
<dbReference type="OrthoDB" id="1641101at2759"/>
<dbReference type="Proteomes" id="UP000237000">
    <property type="component" value="Unassembled WGS sequence"/>
</dbReference>
<keyword evidence="19" id="KW-1185">Reference proteome</keyword>
<organism evidence="18 19">
    <name type="scientific">Trema orientale</name>
    <name type="common">Charcoal tree</name>
    <name type="synonym">Celtis orientalis</name>
    <dbReference type="NCBI Taxonomy" id="63057"/>
    <lineage>
        <taxon>Eukaryota</taxon>
        <taxon>Viridiplantae</taxon>
        <taxon>Streptophyta</taxon>
        <taxon>Embryophyta</taxon>
        <taxon>Tracheophyta</taxon>
        <taxon>Spermatophyta</taxon>
        <taxon>Magnoliopsida</taxon>
        <taxon>eudicotyledons</taxon>
        <taxon>Gunneridae</taxon>
        <taxon>Pentapetalae</taxon>
        <taxon>rosids</taxon>
        <taxon>fabids</taxon>
        <taxon>Rosales</taxon>
        <taxon>Cannabaceae</taxon>
        <taxon>Trema</taxon>
    </lineage>
</organism>
<evidence type="ECO:0000256" key="13">
    <source>
        <dbReference type="ARBA" id="ARBA00023136"/>
    </source>
</evidence>
<keyword evidence="8 16" id="KW-0732">Signal</keyword>
<keyword evidence="9" id="KW-0863">Zinc-finger</keyword>
<dbReference type="InterPro" id="IPR046948">
    <property type="entry name" value="ATL20-22-like"/>
</dbReference>
<dbReference type="InterPro" id="IPR025287">
    <property type="entry name" value="WAK_GUB"/>
</dbReference>
<feature type="chain" id="PRO_5015139960" description="RING-type E3 ubiquitin transferase" evidence="16">
    <location>
        <begin position="25"/>
        <end position="270"/>
    </location>
</feature>
<feature type="signal peptide" evidence="16">
    <location>
        <begin position="1"/>
        <end position="24"/>
    </location>
</feature>
<evidence type="ECO:0000313" key="18">
    <source>
        <dbReference type="EMBL" id="PON65095.1"/>
    </source>
</evidence>
<comment type="pathway">
    <text evidence="3">Protein modification; protein ubiquitination.</text>
</comment>
<evidence type="ECO:0000256" key="14">
    <source>
        <dbReference type="ARBA" id="ARBA00024209"/>
    </source>
</evidence>
<dbReference type="InParanoid" id="A0A2P5CVN2"/>
<dbReference type="STRING" id="63057.A0A2P5CVN2"/>
<dbReference type="Pfam" id="PF13947">
    <property type="entry name" value="GUB_WAK_bind"/>
    <property type="match status" value="1"/>
</dbReference>
<evidence type="ECO:0000256" key="5">
    <source>
        <dbReference type="ARBA" id="ARBA00022679"/>
    </source>
</evidence>
<evidence type="ECO:0000256" key="10">
    <source>
        <dbReference type="ARBA" id="ARBA00022786"/>
    </source>
</evidence>
<comment type="caution">
    <text evidence="18">The sequence shown here is derived from an EMBL/GenBank/DDBJ whole genome shotgun (WGS) entry which is preliminary data.</text>
</comment>
<evidence type="ECO:0000256" key="1">
    <source>
        <dbReference type="ARBA" id="ARBA00000900"/>
    </source>
</evidence>
<evidence type="ECO:0000256" key="6">
    <source>
        <dbReference type="ARBA" id="ARBA00022692"/>
    </source>
</evidence>
<dbReference type="GO" id="GO:0008270">
    <property type="term" value="F:zinc ion binding"/>
    <property type="evidence" value="ECO:0007669"/>
    <property type="project" value="UniProtKB-KW"/>
</dbReference>
<evidence type="ECO:0000313" key="19">
    <source>
        <dbReference type="Proteomes" id="UP000237000"/>
    </source>
</evidence>
<evidence type="ECO:0000256" key="15">
    <source>
        <dbReference type="SAM" id="Phobius"/>
    </source>
</evidence>
<dbReference type="PANTHER" id="PTHR46279">
    <property type="entry name" value="RING/U-BOX SUPERFAMILY PROTEIN"/>
    <property type="match status" value="1"/>
</dbReference>
<comment type="catalytic activity">
    <reaction evidence="1">
        <text>S-ubiquitinyl-[E2 ubiquitin-conjugating enzyme]-L-cysteine + [acceptor protein]-L-lysine = [E2 ubiquitin-conjugating enzyme]-L-cysteine + N(6)-ubiquitinyl-[acceptor protein]-L-lysine.</text>
        <dbReference type="EC" id="2.3.2.27"/>
    </reaction>
</comment>
<dbReference type="AlphaFoldDB" id="A0A2P5CVN2"/>